<dbReference type="Proteomes" id="UP000654075">
    <property type="component" value="Unassembled WGS sequence"/>
</dbReference>
<dbReference type="InterPro" id="IPR007064">
    <property type="entry name" value="Nmd3_N"/>
</dbReference>
<evidence type="ECO:0000313" key="4">
    <source>
        <dbReference type="Proteomes" id="UP000654075"/>
    </source>
</evidence>
<proteinExistence type="predicted"/>
<evidence type="ECO:0000313" key="3">
    <source>
        <dbReference type="EMBL" id="CAE8623156.1"/>
    </source>
</evidence>
<reference evidence="3" key="1">
    <citation type="submission" date="2021-02" db="EMBL/GenBank/DDBJ databases">
        <authorList>
            <person name="Dougan E. K."/>
            <person name="Rhodes N."/>
            <person name="Thang M."/>
            <person name="Chan C."/>
        </authorList>
    </citation>
    <scope>NUCLEOTIDE SEQUENCE</scope>
</reference>
<feature type="domain" description="60S ribosomal export protein NMD3 SH3" evidence="2">
    <location>
        <begin position="67"/>
        <end position="113"/>
    </location>
</feature>
<comment type="caution">
    <text evidence="3">The sequence shown here is derived from an EMBL/GenBank/DDBJ whole genome shotgun (WGS) entry which is preliminary data.</text>
</comment>
<protein>
    <submittedName>
        <fullName evidence="3">Uncharacterized protein</fullName>
    </submittedName>
</protein>
<dbReference type="PANTHER" id="PTHR12746:SF2">
    <property type="entry name" value="60S RIBOSOMAL EXPORT PROTEIN NMD3"/>
    <property type="match status" value="1"/>
</dbReference>
<feature type="domain" description="Nmd3 N-terminal" evidence="1">
    <location>
        <begin position="3"/>
        <end position="62"/>
    </location>
</feature>
<dbReference type="GO" id="GO:0005737">
    <property type="term" value="C:cytoplasm"/>
    <property type="evidence" value="ECO:0007669"/>
    <property type="project" value="TreeGrafter"/>
</dbReference>
<keyword evidence="4" id="KW-1185">Reference proteome</keyword>
<dbReference type="Pfam" id="PF04981">
    <property type="entry name" value="NMD3"/>
    <property type="match status" value="1"/>
</dbReference>
<dbReference type="InterPro" id="IPR043822">
    <property type="entry name" value="EsV_1_7_cys"/>
</dbReference>
<dbReference type="GO" id="GO:0000055">
    <property type="term" value="P:ribosomal large subunit export from nucleus"/>
    <property type="evidence" value="ECO:0007669"/>
    <property type="project" value="TreeGrafter"/>
</dbReference>
<accession>A0A813GDX8</accession>
<dbReference type="OrthoDB" id="203821at2759"/>
<dbReference type="EMBL" id="CAJNNV010028123">
    <property type="protein sequence ID" value="CAE8623156.1"/>
    <property type="molecule type" value="Genomic_DNA"/>
</dbReference>
<dbReference type="Pfam" id="PF19114">
    <property type="entry name" value="EsV_1_7_cys"/>
    <property type="match status" value="13"/>
</dbReference>
<dbReference type="SMART" id="SM01425">
    <property type="entry name" value="EsV_1_7"/>
    <property type="match status" value="5"/>
</dbReference>
<dbReference type="InterPro" id="IPR039768">
    <property type="entry name" value="Nmd3"/>
</dbReference>
<dbReference type="GO" id="GO:0043023">
    <property type="term" value="F:ribosomal large subunit binding"/>
    <property type="evidence" value="ECO:0007669"/>
    <property type="project" value="InterPro"/>
</dbReference>
<dbReference type="InterPro" id="IPR048899">
    <property type="entry name" value="NMD_SH3"/>
</dbReference>
<dbReference type="Pfam" id="PF21193">
    <property type="entry name" value="NMD_SH3"/>
    <property type="match status" value="1"/>
</dbReference>
<organism evidence="3 4">
    <name type="scientific">Polarella glacialis</name>
    <name type="common">Dinoflagellate</name>
    <dbReference type="NCBI Taxonomy" id="89957"/>
    <lineage>
        <taxon>Eukaryota</taxon>
        <taxon>Sar</taxon>
        <taxon>Alveolata</taxon>
        <taxon>Dinophyceae</taxon>
        <taxon>Suessiales</taxon>
        <taxon>Suessiaceae</taxon>
        <taxon>Polarella</taxon>
    </lineage>
</organism>
<evidence type="ECO:0000259" key="1">
    <source>
        <dbReference type="Pfam" id="PF04981"/>
    </source>
</evidence>
<dbReference type="AlphaFoldDB" id="A0A813GDX8"/>
<sequence length="1151" mass="120481">MIQLNPSKEGIDFFFTKERDAQDFVAFVKSWAVVRHHESKHLVSHDANNTTYRYKRTTCIEICPVSREDLVFLPPKIAQALGGLPALMLCTKMASVVGLVDPASCRTIEVSSQEYWKKPFNSVCMPAKLTEFVVLDVIADESAIGEIQRAPGSRSGRNTSRGKMTRDVGLVCVLLEESGVFGLCPAPLLATCRSAQLAVKELAGIAPLAIRSRRPFRAVRLNHSVSREFSKVSYQGGRAVSIKRELDDSGVEAARKVRAAVAFAVGWGPDDSGAAAGAGQEHGVTQSVGGYRPQKRARLQPASGACGDGVLLGKLPSSQAPGPSPGDATTESQVCRCGKPCQYFGSPGAEALCCSKFSGPNVVEVRRATCRCGKSFVPSFGIPGGKAVCCPTCKNPGMAIRHHAMCRCGKRSIFGVPGGKAVCCPTCKDPDMVSLRHAKCRCGKYPSFGVLGGKKVCCAQCKDPDMVDLRSAKCRCGKQSSFGVPGGKAVCCAKCQGPGMVIRSHATCRCGKIPSYGLPGCKAVCCPTCKDPDMVNLKHAMCRCGKMPSFGIPGGKAACCATCKDPGMVIRSHATCRCGKRSSLGIPGGKAVCCPTCKDPDMVSLVHAMCRCGKRSSFGAPGGKAVCCPTCKDPDMVNLRSARCGVETLAFHVPGPPKPPEVRLLGCFGGSGALRHCGRTLACCLRAWSMSAEVPQQLCNGAAPLRTAPLPKRAASRAGNAAGCSAQAGRAATELATSESAQLAVKELAGIAPLAIRPLRPFRAVWLNHSVSREFSKVSYKGGRAVSIKRELDDTSVEAARKVRAAVAFAVGWGPDDSGAAAGAGQKYGVTQSVGGHRLHKRVRLQPASDACGDGVLLGRLPSSQAPGPSPGDATTESQVCRCAKPCQYFGSPGAEASCCSKCSGPDVVEVRRPTCRCGKRFAPSFGIPGGKAVCCSKCKDLGMVDLRHATCRCGKRPSFGVQGGKAVCCPTCKDSDMVYSLRHAMCRCGKRSSFGVPGGKAVCCSKCQGPEMVDLRHATCRCGKRSSCGIPGGKAVCCATCRDPDMVYSLRHAMCRCGKRSSFGVQGGKSVRLLGCFGGSGALRHCGRTLACCLHAWSMTAEVPQQLCNGAAPLRTAPLPKHAASRAGNAAGCSAQAGRAATELATSESA</sequence>
<evidence type="ECO:0000259" key="2">
    <source>
        <dbReference type="Pfam" id="PF21193"/>
    </source>
</evidence>
<gene>
    <name evidence="3" type="ORF">PGLA1383_LOCUS40454</name>
</gene>
<name>A0A813GDX8_POLGL</name>
<dbReference type="GO" id="GO:0005634">
    <property type="term" value="C:nucleus"/>
    <property type="evidence" value="ECO:0007669"/>
    <property type="project" value="TreeGrafter"/>
</dbReference>
<dbReference type="PANTHER" id="PTHR12746">
    <property type="entry name" value="NONSENSE-MEDIATED MRNA DECAY PROTEIN 3"/>
    <property type="match status" value="1"/>
</dbReference>